<evidence type="ECO:0000259" key="3">
    <source>
        <dbReference type="Pfam" id="PF21074"/>
    </source>
</evidence>
<dbReference type="InterPro" id="IPR007780">
    <property type="entry name" value="NAD_Glu_DH_bac"/>
</dbReference>
<dbReference type="Pfam" id="PF21078">
    <property type="entry name" value="GDH_HM3"/>
    <property type="match status" value="1"/>
</dbReference>
<dbReference type="Pfam" id="PF21077">
    <property type="entry name" value="GDH_ACT3"/>
    <property type="match status" value="1"/>
</dbReference>
<dbReference type="PANTHER" id="PTHR43403:SF1">
    <property type="entry name" value="NAD-SPECIFIC GLUTAMATE DEHYDROGENASE"/>
    <property type="match status" value="1"/>
</dbReference>
<dbReference type="Pfam" id="PF21074">
    <property type="entry name" value="GDH_C"/>
    <property type="match status" value="1"/>
</dbReference>
<sequence>MNETIASTRAALLARAEALRVSEPDLAVFIEAAVAATDSDDLSATMPEAFEARLRASYGLIGAEPPRKSLVHISAAVGDGPMVVDVISPDMPFIVDTALAAVRAAGGSVRLLAHPVVFLSPGGLAAKPEPDHVPVSVLHMEIEPMGETETLRDELDMAMSEVARAVRDWKPMLERLRAEVERLAANRAGLPAALVDEAVYFLGWLAENNFTFLGAREYRLEGRGDEMRLEPAPGSGLGILDDPAVRFLRSGPNYVETTPQHVAFVRAVEPLLVTKANIRARVHRRVHMDYVGIKLYGPEGEVTGELRIIGLFTSQALATPHTEVPLIRRKVVEVMRRSGLEADSHASRALLAALDTYPRDELFQISVDELAEYAHAVATLYDRPRVRVLPRIDQFDNFVSILVYIPRDRYDSEVRARITAYLGECYDGRLSAYYPHFPEGDLVRLHVIIGRNGGPTPRPSRTELETNVENLSRSFGDRIAAAAPEPATISNFRDAFSAAYESRNSVADALSDIAVLETLTDEAAIAIRLRRRVGREGKLGLKFYHRGSAIPLSDRVPMLEHFGFRVIDERTYTVSPRDGTLRYIHDMVVAAPEGLEVLPETAGETIERAIAAVWHAQAESDGLNALTLWTGLTWDDVAVLRALSRYLRQVGISYSQRYLAQVAVTQHRAAAALVGLFRALHDPAGASVEDAEAARAAIVAARDAATSLDEDRILARFHNLVEASVRTNFFQRDADGARRPALAIKFDCAQVDSLPAPRPFREIFVYSPRVEGVHLRFGAIARGGLRWSDRPEDFRTEVLGLVKAQQVKNAVIVPVGAKGGFVPKRLSLTMPREAWKAEGIESYKIFVGSLLDLTDNLNSGAVVPPENVVRRDGDDPYLVVAADKGTASFSDTANAIAISRGYWLGDAFASGGSAGYDHKKMGITARGAWEAVKRHFREMDRDIQSEPFTVAGVGDMSGDVFGNGMLLSRQIRLMAAFDHRDIFLDPDPDPEASFAERKRLFHLPRSSWQDYDKSLISTGGGVFSRSLKSISLSPEVRELLRLRAATATPQEVMSAILAADVDLMWFGGIGTYIRASSETDPQAGDRANDAIRISASEMRARVIGEGANLGITQRGRIEYALRGGRINTDAIDNSAGVNSSDLEVNIKIALGQLTADGTLSGAARNAFLVEMTDEVADLCLRNNYLQTLALSLAERAGLADLPAHRDLMIGLEQRGLLSRAVEFLPPETSISERAEAGHGLSRPELAVLLAYAKLTLYADLLESPALDNPYLAGELFRYFPEKLKARYPGAVTGHRLKREVIATVLANAMINRGGPAFVFELMAASSAGVGEVAIAYAATRDVYGLTGLNTQIDALDNRIPGATQLALYGEVNALLARETLWFLRNAHVESDIANLVSRHTEGVGQLRRVLGELLPEAMAGAIVASAERFIAEGVPGDLAHTIAKLPVLAHASDVVLVSERMGATIEEAARAFFGVFGVFDLWPIADQGRAIVLADRFDRMALDRALANLTRAQRDLTADILAAGEGPIEKRIDAWRSSRPRAVERAVAAVADLTQGALTVSRLSVAAGLLADLARET</sequence>
<evidence type="ECO:0000313" key="7">
    <source>
        <dbReference type="EMBL" id="GLQ55214.1"/>
    </source>
</evidence>
<dbReference type="Pfam" id="PF21076">
    <property type="entry name" value="GDH_ACT2"/>
    <property type="match status" value="1"/>
</dbReference>
<organism evidence="7 8">
    <name type="scientific">Devosia nitrariae</name>
    <dbReference type="NCBI Taxonomy" id="2071872"/>
    <lineage>
        <taxon>Bacteria</taxon>
        <taxon>Pseudomonadati</taxon>
        <taxon>Pseudomonadota</taxon>
        <taxon>Alphaproteobacteria</taxon>
        <taxon>Hyphomicrobiales</taxon>
        <taxon>Devosiaceae</taxon>
        <taxon>Devosia</taxon>
    </lineage>
</organism>
<feature type="domain" description="NAD-glutamate dehydrogenase catalytic" evidence="2">
    <location>
        <begin position="700"/>
        <end position="1192"/>
    </location>
</feature>
<evidence type="ECO:0000259" key="4">
    <source>
        <dbReference type="Pfam" id="PF21075"/>
    </source>
</evidence>
<dbReference type="Pfam" id="PF21075">
    <property type="entry name" value="GDH_ACT1"/>
    <property type="match status" value="1"/>
</dbReference>
<evidence type="ECO:0000259" key="2">
    <source>
        <dbReference type="Pfam" id="PF05088"/>
    </source>
</evidence>
<dbReference type="InterPro" id="IPR028971">
    <property type="entry name" value="NAD-GDH_cat"/>
</dbReference>
<keyword evidence="8" id="KW-1185">Reference proteome</keyword>
<dbReference type="InterPro" id="IPR048381">
    <property type="entry name" value="GDH_C"/>
</dbReference>
<dbReference type="InterPro" id="IPR049056">
    <property type="entry name" value="NAD_Glu_DH_HM3"/>
</dbReference>
<accession>A0ABQ5W5Z6</accession>
<evidence type="ECO:0000259" key="5">
    <source>
        <dbReference type="Pfam" id="PF21076"/>
    </source>
</evidence>
<dbReference type="InterPro" id="IPR024727">
    <property type="entry name" value="NAD_Glu_DH_N_ACT1"/>
</dbReference>
<gene>
    <name evidence="7" type="ORF">GCM10010862_24730</name>
</gene>
<dbReference type="EMBL" id="BSNS01000011">
    <property type="protein sequence ID" value="GLQ55214.1"/>
    <property type="molecule type" value="Genomic_DNA"/>
</dbReference>
<dbReference type="InterPro" id="IPR049059">
    <property type="entry name" value="NAD_Glu_DH_HM1"/>
</dbReference>
<protein>
    <submittedName>
        <fullName evidence="7">NAD-glutamate dehydrogenase</fullName>
    </submittedName>
</protein>
<name>A0ABQ5W5Z6_9HYPH</name>
<dbReference type="PIRSF" id="PIRSF036761">
    <property type="entry name" value="GDH_Mll4104"/>
    <property type="match status" value="1"/>
</dbReference>
<dbReference type="SUPFAM" id="SSF53223">
    <property type="entry name" value="Aminoacid dehydrogenase-like, N-terminal domain"/>
    <property type="match status" value="1"/>
</dbReference>
<feature type="domain" description="NAD-specific glutamate dehydrogenase C-terminal" evidence="3">
    <location>
        <begin position="1237"/>
        <end position="1570"/>
    </location>
</feature>
<dbReference type="RefSeq" id="WP_284340638.1">
    <property type="nucleotide sequence ID" value="NZ_BSNS01000011.1"/>
</dbReference>
<dbReference type="PANTHER" id="PTHR43403">
    <property type="entry name" value="NAD-SPECIFIC GLUTAMATE DEHYDROGENASE"/>
    <property type="match status" value="1"/>
</dbReference>
<dbReference type="Proteomes" id="UP001156691">
    <property type="component" value="Unassembled WGS sequence"/>
</dbReference>
<dbReference type="InterPro" id="IPR046346">
    <property type="entry name" value="Aminoacid_DH-like_N_sf"/>
</dbReference>
<dbReference type="Pfam" id="PF21073">
    <property type="entry name" value="GDH_HM1"/>
    <property type="match status" value="1"/>
</dbReference>
<reference evidence="8" key="1">
    <citation type="journal article" date="2019" name="Int. J. Syst. Evol. Microbiol.">
        <title>The Global Catalogue of Microorganisms (GCM) 10K type strain sequencing project: providing services to taxonomists for standard genome sequencing and annotation.</title>
        <authorList>
            <consortium name="The Broad Institute Genomics Platform"/>
            <consortium name="The Broad Institute Genome Sequencing Center for Infectious Disease"/>
            <person name="Wu L."/>
            <person name="Ma J."/>
        </authorList>
    </citation>
    <scope>NUCLEOTIDE SEQUENCE [LARGE SCALE GENOMIC DNA]</scope>
    <source>
        <strain evidence="8">NBRC 112416</strain>
    </source>
</reference>
<proteinExistence type="predicted"/>
<feature type="domain" description="NAD-glutamate dehydrogenase ACT3" evidence="6">
    <location>
        <begin position="525"/>
        <end position="595"/>
    </location>
</feature>
<dbReference type="InterPro" id="IPR049062">
    <property type="entry name" value="NAD_Glu_DH_ACT2"/>
</dbReference>
<keyword evidence="1" id="KW-0560">Oxidoreductase</keyword>
<comment type="caution">
    <text evidence="7">The sequence shown here is derived from an EMBL/GenBank/DDBJ whole genome shotgun (WGS) entry which is preliminary data.</text>
</comment>
<dbReference type="InterPro" id="IPR036291">
    <property type="entry name" value="NAD(P)-bd_dom_sf"/>
</dbReference>
<dbReference type="SUPFAM" id="SSF51735">
    <property type="entry name" value="NAD(P)-binding Rossmann-fold domains"/>
    <property type="match status" value="1"/>
</dbReference>
<dbReference type="Pfam" id="PF05088">
    <property type="entry name" value="Bac_GDH_CD"/>
    <property type="match status" value="1"/>
</dbReference>
<dbReference type="InterPro" id="IPR049064">
    <property type="entry name" value="NAD_Glu_DH_ACT3"/>
</dbReference>
<evidence type="ECO:0000313" key="8">
    <source>
        <dbReference type="Proteomes" id="UP001156691"/>
    </source>
</evidence>
<dbReference type="Gene3D" id="3.40.50.720">
    <property type="entry name" value="NAD(P)-binding Rossmann-like Domain"/>
    <property type="match status" value="1"/>
</dbReference>
<feature type="domain" description="NAD-glutamate dehydrogenase N-terminal ACT1" evidence="4">
    <location>
        <begin position="29"/>
        <end position="151"/>
    </location>
</feature>
<evidence type="ECO:0000256" key="1">
    <source>
        <dbReference type="ARBA" id="ARBA00023002"/>
    </source>
</evidence>
<feature type="domain" description="NAD-glutamate dehydrogenase ACT2" evidence="5">
    <location>
        <begin position="387"/>
        <end position="474"/>
    </location>
</feature>
<evidence type="ECO:0000259" key="6">
    <source>
        <dbReference type="Pfam" id="PF21077"/>
    </source>
</evidence>